<sequence>MRQRFLAFILLILLSTSCMAADGLRACGGDSSWPPMSYVSSKDNSVQGLSVEVLKAALSPQPIVRLRPWARCLAEAENVQGSDIVMSSFKTAEREQKFYFSRPYFSLTPSYFFAKKTFATAPISELKDLSRYKVCSLHGASTAYTGLRNTEIESGATNYVSLIRKIDRGHCDIVVDMEEVFYGFAHLGLVPFSANEYQILPLPGTERYPLHFAVSKTHPQAKQIIDQIDKGIIQLQKNGKLKQLHEHFQTQR</sequence>
<feature type="domain" description="Solute-binding protein family 3/N-terminal" evidence="3">
    <location>
        <begin position="27"/>
        <end position="248"/>
    </location>
</feature>
<reference evidence="4" key="1">
    <citation type="submission" date="2020-08" db="EMBL/GenBank/DDBJ databases">
        <title>Novel species isolated from subtropical streams in China.</title>
        <authorList>
            <person name="Lu H."/>
        </authorList>
    </citation>
    <scope>NUCLEOTIDE SEQUENCE</scope>
    <source>
        <strain evidence="4">LX22W</strain>
    </source>
</reference>
<dbReference type="AlphaFoldDB" id="A0A923KVG5"/>
<feature type="chain" id="PRO_5036932974" evidence="2">
    <location>
        <begin position="21"/>
        <end position="252"/>
    </location>
</feature>
<dbReference type="EMBL" id="JACOFZ010000010">
    <property type="protein sequence ID" value="MBC3883127.1"/>
    <property type="molecule type" value="Genomic_DNA"/>
</dbReference>
<organism evidence="4 5">
    <name type="scientific">Undibacterium nitidum</name>
    <dbReference type="NCBI Taxonomy" id="2762298"/>
    <lineage>
        <taxon>Bacteria</taxon>
        <taxon>Pseudomonadati</taxon>
        <taxon>Pseudomonadota</taxon>
        <taxon>Betaproteobacteria</taxon>
        <taxon>Burkholderiales</taxon>
        <taxon>Oxalobacteraceae</taxon>
        <taxon>Undibacterium</taxon>
    </lineage>
</organism>
<dbReference type="RefSeq" id="WP_186917749.1">
    <property type="nucleotide sequence ID" value="NZ_JACOFZ010000010.1"/>
</dbReference>
<accession>A0A923KVG5</accession>
<dbReference type="PANTHER" id="PTHR35936">
    <property type="entry name" value="MEMBRANE-BOUND LYTIC MUREIN TRANSGLYCOSYLASE F"/>
    <property type="match status" value="1"/>
</dbReference>
<evidence type="ECO:0000259" key="3">
    <source>
        <dbReference type="Pfam" id="PF00497"/>
    </source>
</evidence>
<evidence type="ECO:0000256" key="1">
    <source>
        <dbReference type="ARBA" id="ARBA00022729"/>
    </source>
</evidence>
<dbReference type="InterPro" id="IPR001638">
    <property type="entry name" value="Solute-binding_3/MltF_N"/>
</dbReference>
<keyword evidence="5" id="KW-1185">Reference proteome</keyword>
<proteinExistence type="predicted"/>
<evidence type="ECO:0000313" key="4">
    <source>
        <dbReference type="EMBL" id="MBC3883127.1"/>
    </source>
</evidence>
<dbReference type="SUPFAM" id="SSF53850">
    <property type="entry name" value="Periplasmic binding protein-like II"/>
    <property type="match status" value="1"/>
</dbReference>
<keyword evidence="1 2" id="KW-0732">Signal</keyword>
<feature type="signal peptide" evidence="2">
    <location>
        <begin position="1"/>
        <end position="20"/>
    </location>
</feature>
<evidence type="ECO:0000313" key="5">
    <source>
        <dbReference type="Proteomes" id="UP000627446"/>
    </source>
</evidence>
<dbReference type="Pfam" id="PF00497">
    <property type="entry name" value="SBP_bac_3"/>
    <property type="match status" value="1"/>
</dbReference>
<evidence type="ECO:0000256" key="2">
    <source>
        <dbReference type="SAM" id="SignalP"/>
    </source>
</evidence>
<dbReference type="Proteomes" id="UP000627446">
    <property type="component" value="Unassembled WGS sequence"/>
</dbReference>
<dbReference type="PANTHER" id="PTHR35936:SF35">
    <property type="entry name" value="L-CYSTINE-BINDING PROTEIN TCYJ"/>
    <property type="match status" value="1"/>
</dbReference>
<dbReference type="PROSITE" id="PS51257">
    <property type="entry name" value="PROKAR_LIPOPROTEIN"/>
    <property type="match status" value="1"/>
</dbReference>
<name>A0A923KVG5_9BURK</name>
<comment type="caution">
    <text evidence="4">The sequence shown here is derived from an EMBL/GenBank/DDBJ whole genome shotgun (WGS) entry which is preliminary data.</text>
</comment>
<gene>
    <name evidence="4" type="ORF">H8K36_17160</name>
</gene>
<dbReference type="Gene3D" id="3.40.190.10">
    <property type="entry name" value="Periplasmic binding protein-like II"/>
    <property type="match status" value="2"/>
</dbReference>
<protein>
    <submittedName>
        <fullName evidence="4">Transporter substrate-binding domain-containing protein</fullName>
    </submittedName>
</protein>